<comment type="caution">
    <text evidence="2">The sequence shown here is derived from an EMBL/GenBank/DDBJ whole genome shotgun (WGS) entry which is preliminary data.</text>
</comment>
<dbReference type="InterPro" id="IPR050834">
    <property type="entry name" value="Glycosyltransf_2"/>
</dbReference>
<evidence type="ECO:0000313" key="2">
    <source>
        <dbReference type="EMBL" id="OGY46852.1"/>
    </source>
</evidence>
<accession>A0A1G1Y3H7</accession>
<feature type="domain" description="Glycosyltransferase 2-like" evidence="1">
    <location>
        <begin position="4"/>
        <end position="122"/>
    </location>
</feature>
<dbReference type="EMBL" id="MHIG01000028">
    <property type="protein sequence ID" value="OGY46852.1"/>
    <property type="molecule type" value="Genomic_DNA"/>
</dbReference>
<reference evidence="2 3" key="1">
    <citation type="journal article" date="2016" name="Nat. Commun.">
        <title>Thousands of microbial genomes shed light on interconnected biogeochemical processes in an aquifer system.</title>
        <authorList>
            <person name="Anantharaman K."/>
            <person name="Brown C.T."/>
            <person name="Hug L.A."/>
            <person name="Sharon I."/>
            <person name="Castelle C.J."/>
            <person name="Probst A.J."/>
            <person name="Thomas B.C."/>
            <person name="Singh A."/>
            <person name="Wilkins M.J."/>
            <person name="Karaoz U."/>
            <person name="Brodie E.L."/>
            <person name="Williams K.H."/>
            <person name="Hubbard S.S."/>
            <person name="Banfield J.F."/>
        </authorList>
    </citation>
    <scope>NUCLEOTIDE SEQUENCE [LARGE SCALE GENOMIC DNA]</scope>
</reference>
<evidence type="ECO:0000259" key="1">
    <source>
        <dbReference type="Pfam" id="PF00535"/>
    </source>
</evidence>
<dbReference type="AlphaFoldDB" id="A0A1G1Y3H7"/>
<dbReference type="Gene3D" id="3.90.550.10">
    <property type="entry name" value="Spore Coat Polysaccharide Biosynthesis Protein SpsA, Chain A"/>
    <property type="match status" value="1"/>
</dbReference>
<dbReference type="Pfam" id="PF00535">
    <property type="entry name" value="Glycos_transf_2"/>
    <property type="match status" value="1"/>
</dbReference>
<dbReference type="PANTHER" id="PTHR43685">
    <property type="entry name" value="GLYCOSYLTRANSFERASE"/>
    <property type="match status" value="1"/>
</dbReference>
<evidence type="ECO:0000313" key="3">
    <source>
        <dbReference type="Proteomes" id="UP000178385"/>
    </source>
</evidence>
<gene>
    <name evidence="2" type="ORF">A2840_02740</name>
</gene>
<dbReference type="Proteomes" id="UP000178385">
    <property type="component" value="Unassembled WGS sequence"/>
</dbReference>
<protein>
    <recommendedName>
        <fullName evidence="1">Glycosyltransferase 2-like domain-containing protein</fullName>
    </recommendedName>
</protein>
<dbReference type="CDD" id="cd00761">
    <property type="entry name" value="Glyco_tranf_GTA_type"/>
    <property type="match status" value="1"/>
</dbReference>
<dbReference type="InterPro" id="IPR001173">
    <property type="entry name" value="Glyco_trans_2-like"/>
</dbReference>
<proteinExistence type="predicted"/>
<dbReference type="PANTHER" id="PTHR43685:SF2">
    <property type="entry name" value="GLYCOSYLTRANSFERASE 2-LIKE DOMAIN-CONTAINING PROTEIN"/>
    <property type="match status" value="1"/>
</dbReference>
<dbReference type="InterPro" id="IPR029044">
    <property type="entry name" value="Nucleotide-diphossugar_trans"/>
</dbReference>
<sequence>MKISCVIPTCNRNDLLAEAIRSVLQQTRKPNEIIVVNNGSEDVVLPADMSGQVTVLTMMPFVGVAQARNFGAMNASGEFVAFLDDDDLWSKNYLENVEAAINRGAQIIISRLDKYVAGQISAFKQAHGKITLDRLLVYNPGITGSNTVIARELFFSLGGYDPKLPPSEDKSLILEAVRQNIAITTLPDNVSFVRFHNAGRLTNDAKMAEGIYQFVRKYGSIMNWYQRLLNWLKVYQHRYRSGKRLSFIPFVFCYIIFRLAKPWQRS</sequence>
<name>A0A1G1Y3H7_9BACT</name>
<organism evidence="2 3">
    <name type="scientific">Candidatus Buchananbacteria bacterium RIFCSPHIGHO2_01_FULL_47_11b</name>
    <dbReference type="NCBI Taxonomy" id="1797537"/>
    <lineage>
        <taxon>Bacteria</taxon>
        <taxon>Candidatus Buchananiibacteriota</taxon>
    </lineage>
</organism>
<dbReference type="SUPFAM" id="SSF53448">
    <property type="entry name" value="Nucleotide-diphospho-sugar transferases"/>
    <property type="match status" value="1"/>
</dbReference>